<evidence type="ECO:0000256" key="1">
    <source>
        <dbReference type="SAM" id="MobiDB-lite"/>
    </source>
</evidence>
<name>A0A9Q8QH79_9HYPO</name>
<evidence type="ECO:0000313" key="3">
    <source>
        <dbReference type="Proteomes" id="UP000829364"/>
    </source>
</evidence>
<feature type="region of interest" description="Disordered" evidence="1">
    <location>
        <begin position="1"/>
        <end position="58"/>
    </location>
</feature>
<proteinExistence type="predicted"/>
<accession>A0A9Q8QH79</accession>
<evidence type="ECO:0000313" key="2">
    <source>
        <dbReference type="EMBL" id="UNI19197.1"/>
    </source>
</evidence>
<organism evidence="2 3">
    <name type="scientific">Purpureocillium takamizusanense</name>
    <dbReference type="NCBI Taxonomy" id="2060973"/>
    <lineage>
        <taxon>Eukaryota</taxon>
        <taxon>Fungi</taxon>
        <taxon>Dikarya</taxon>
        <taxon>Ascomycota</taxon>
        <taxon>Pezizomycotina</taxon>
        <taxon>Sordariomycetes</taxon>
        <taxon>Hypocreomycetidae</taxon>
        <taxon>Hypocreales</taxon>
        <taxon>Ophiocordycipitaceae</taxon>
        <taxon>Purpureocillium</taxon>
    </lineage>
</organism>
<dbReference type="Proteomes" id="UP000829364">
    <property type="component" value="Chromosome 4"/>
</dbReference>
<protein>
    <submittedName>
        <fullName evidence="2">Uncharacterized protein</fullName>
    </submittedName>
</protein>
<feature type="compositionally biased region" description="Polar residues" evidence="1">
    <location>
        <begin position="9"/>
        <end position="25"/>
    </location>
</feature>
<dbReference type="GeneID" id="72067348"/>
<sequence length="71" mass="7950">MPFAFGKKTATTSGKPYTHQTTSEATLVDHTLPENTKPEIRSRDLTSKSSGKDKVDHRRNWEALAFAAMTR</sequence>
<dbReference type="KEGG" id="ptkz:JDV02_005399"/>
<dbReference type="OrthoDB" id="10396141at2759"/>
<reference evidence="2" key="1">
    <citation type="submission" date="2021-11" db="EMBL/GenBank/DDBJ databases">
        <title>Purpureocillium_takamizusanense_genome.</title>
        <authorList>
            <person name="Nguyen N.-H."/>
        </authorList>
    </citation>
    <scope>NUCLEOTIDE SEQUENCE</scope>
    <source>
        <strain evidence="2">PT3</strain>
    </source>
</reference>
<keyword evidence="3" id="KW-1185">Reference proteome</keyword>
<dbReference type="AlphaFoldDB" id="A0A9Q8QH79"/>
<dbReference type="EMBL" id="CP086357">
    <property type="protein sequence ID" value="UNI19197.1"/>
    <property type="molecule type" value="Genomic_DNA"/>
</dbReference>
<dbReference type="RefSeq" id="XP_047842678.1">
    <property type="nucleotide sequence ID" value="XM_047986695.1"/>
</dbReference>
<gene>
    <name evidence="2" type="ORF">JDV02_005399</name>
</gene>
<feature type="compositionally biased region" description="Basic and acidic residues" evidence="1">
    <location>
        <begin position="36"/>
        <end position="58"/>
    </location>
</feature>